<dbReference type="PANTHER" id="PTHR33498:SF1">
    <property type="entry name" value="TRANSPOSASE FOR INSERTION SEQUENCE ELEMENT IS1557"/>
    <property type="match status" value="1"/>
</dbReference>
<feature type="domain" description="Transposase IS204/IS1001/IS1096/IS1165 DDE" evidence="1">
    <location>
        <begin position="161"/>
        <end position="402"/>
    </location>
</feature>
<sequence>MFDRKMLTKLGGWTGYRVVDVDYRPGEGWGGRGKVIIRLEPTRKRMRCNRCGSTSTQVHDTAIRRIRDLPMFDWDVVLIVPRRRQWCERCGGPQLEDLEWVRPYRRVTRRLEEAVGRLCQMMPLKQVAAFYGLAWHTVKAIDKQMLERTVGTVDLTGVRYLGMDEFALHKGHRYATVIVEPLRREVLWVGAGHSREAVRPFFAALSEQVRRNIRAVVMDMNAAYDLEVRAWCPNAEVVYDLFHVVAKYGREVMDRVRVDEANRLRQDKRARQVVKSSRWLLLRNRENLKTSEQQVRLDELLAANESLMTVYVLKEDLKELWRTREETEARSRWEAWYRRAMESGIEPLMRFARRLKPYLSGILAHCRHPLHTSVLEGINNRIKVIKRMAYGFRDEAYFFLKIRAAFPGNLR</sequence>
<comment type="caution">
    <text evidence="4">The sequence shown here is derived from an EMBL/GenBank/DDBJ whole genome shotgun (WGS) entry which is preliminary data.</text>
</comment>
<organism evidence="4 5">
    <name type="scientific">Geothermobacter ehrlichii</name>
    <dbReference type="NCBI Taxonomy" id="213224"/>
    <lineage>
        <taxon>Bacteria</taxon>
        <taxon>Pseudomonadati</taxon>
        <taxon>Thermodesulfobacteriota</taxon>
        <taxon>Desulfuromonadia</taxon>
        <taxon>Desulfuromonadales</taxon>
        <taxon>Geothermobacteraceae</taxon>
        <taxon>Geothermobacter</taxon>
    </lineage>
</organism>
<reference evidence="4 5" key="1">
    <citation type="submission" date="2019-07" db="EMBL/GenBank/DDBJ databases">
        <title>Genomic Encyclopedia of Type Strains, Phase IV (KMG-IV): sequencing the most valuable type-strain genomes for metagenomic binning, comparative biology and taxonomic classification.</title>
        <authorList>
            <person name="Goeker M."/>
        </authorList>
    </citation>
    <scope>NUCLEOTIDE SEQUENCE [LARGE SCALE GENOMIC DNA]</scope>
    <source>
        <strain evidence="4 5">SS015</strain>
    </source>
</reference>
<dbReference type="Pfam" id="PF13542">
    <property type="entry name" value="HTH_Tnp_ISL3"/>
    <property type="match status" value="1"/>
</dbReference>
<dbReference type="InterPro" id="IPR029261">
    <property type="entry name" value="Transposase_Znf"/>
</dbReference>
<dbReference type="AlphaFoldDB" id="A0A5D3WFN5"/>
<dbReference type="InterPro" id="IPR047951">
    <property type="entry name" value="Transpos_ISL3"/>
</dbReference>
<dbReference type="Proteomes" id="UP000324159">
    <property type="component" value="Unassembled WGS sequence"/>
</dbReference>
<dbReference type="NCBIfam" id="NF033550">
    <property type="entry name" value="transpos_ISL3"/>
    <property type="match status" value="1"/>
</dbReference>
<evidence type="ECO:0000313" key="5">
    <source>
        <dbReference type="Proteomes" id="UP000324159"/>
    </source>
</evidence>
<evidence type="ECO:0000259" key="2">
    <source>
        <dbReference type="Pfam" id="PF13542"/>
    </source>
</evidence>
<dbReference type="Pfam" id="PF14690">
    <property type="entry name" value="Zn_ribbon_ISL3"/>
    <property type="match status" value="1"/>
</dbReference>
<dbReference type="InterPro" id="IPR032877">
    <property type="entry name" value="Transposase_HTH"/>
</dbReference>
<feature type="domain" description="Transposase IS204/IS1001/IS1096/IS1165 helix-turn-helix" evidence="2">
    <location>
        <begin position="96"/>
        <end position="143"/>
    </location>
</feature>
<name>A0A5D3WFN5_9BACT</name>
<keyword evidence="5" id="KW-1185">Reference proteome</keyword>
<dbReference type="InterPro" id="IPR002560">
    <property type="entry name" value="Transposase_DDE"/>
</dbReference>
<dbReference type="PANTHER" id="PTHR33498">
    <property type="entry name" value="TRANSPOSASE FOR INSERTION SEQUENCE ELEMENT IS1557"/>
    <property type="match status" value="1"/>
</dbReference>
<gene>
    <name evidence="4" type="ORF">EDC39_1301</name>
</gene>
<accession>A0A5D3WFN5</accession>
<feature type="domain" description="Transposase IS204/IS1001/IS1096/IS1165 zinc-finger" evidence="3">
    <location>
        <begin position="45"/>
        <end position="90"/>
    </location>
</feature>
<protein>
    <submittedName>
        <fullName evidence="4">Transposase</fullName>
    </submittedName>
</protein>
<dbReference type="Pfam" id="PF01610">
    <property type="entry name" value="DDE_Tnp_ISL3"/>
    <property type="match status" value="1"/>
</dbReference>
<evidence type="ECO:0000313" key="4">
    <source>
        <dbReference type="EMBL" id="TYO94766.1"/>
    </source>
</evidence>
<dbReference type="EMBL" id="VNIB01000030">
    <property type="protein sequence ID" value="TYO94766.1"/>
    <property type="molecule type" value="Genomic_DNA"/>
</dbReference>
<dbReference type="RefSeq" id="WP_187426833.1">
    <property type="nucleotide sequence ID" value="NZ_VNIB01000030.1"/>
</dbReference>
<proteinExistence type="predicted"/>
<evidence type="ECO:0000259" key="3">
    <source>
        <dbReference type="Pfam" id="PF14690"/>
    </source>
</evidence>
<evidence type="ECO:0000259" key="1">
    <source>
        <dbReference type="Pfam" id="PF01610"/>
    </source>
</evidence>